<accession>A0A0M7AN02</accession>
<dbReference type="GO" id="GO:0004467">
    <property type="term" value="F:long-chain fatty acid-CoA ligase activity"/>
    <property type="evidence" value="ECO:0007669"/>
    <property type="project" value="UniProtKB-EC"/>
</dbReference>
<proteinExistence type="inferred from homology"/>
<dbReference type="STRING" id="388408.LAX5112_04444"/>
<gene>
    <name evidence="5" type="primary">lcfB_4</name>
    <name evidence="5" type="ORF">LAX5112_04444</name>
</gene>
<dbReference type="InterPro" id="IPR042099">
    <property type="entry name" value="ANL_N_sf"/>
</dbReference>
<dbReference type="Pfam" id="PF00501">
    <property type="entry name" value="AMP-binding"/>
    <property type="match status" value="1"/>
</dbReference>
<comment type="similarity">
    <text evidence="1">Belongs to the ATP-dependent AMP-binding enzyme family.</text>
</comment>
<dbReference type="Proteomes" id="UP000053235">
    <property type="component" value="Unassembled WGS sequence"/>
</dbReference>
<dbReference type="Gene3D" id="3.30.300.30">
    <property type="match status" value="1"/>
</dbReference>
<evidence type="ECO:0000259" key="3">
    <source>
        <dbReference type="Pfam" id="PF00501"/>
    </source>
</evidence>
<sequence>MSDTVLYSGERSTRRSECEGRAHCAASGLRDYGINRGESIALLLRNDFAFFEAARAATLLGASPVAVNWHLAPPEIDYVLRDSSAKALIAHSDLLQTLGGVIPENMLVLEVDTPPELRAAYRLPSMNGVKNVETVPWDHFIETHPPLTDPCRDFTDTMTYTSGTTGKPKGVIKLPQEPELAKEFLAVRDGIYGIKPGIRALICGPLYHGAPNSFGMRTYAVADKVFLMPRFDAREFLATVERERITTAFMVPTMFARLLKLPPEIRDLHDVSSLQYVVTAAAHCPPEVKTAMQAWFGPVVHEFYAGTEQNYVTYCTPEESLRKPGTVGRALDGVTLRIMDSDRQDVPAGTPGEIVSRLDTAPEFTYANNAKARTDLDVGGLIATGDVGYLDEDGYLFLCDRAKDMVISGGVNIYPAEIESELHAMPGVADCAVFGVPDAEYGEALMAVVQPEPSSDLTADEIIAHLKKRLAGFKVPRRIEFKSLLPRDDTGKIFKRKLRDPYWEATQDFREKAVS</sequence>
<evidence type="ECO:0000313" key="5">
    <source>
        <dbReference type="EMBL" id="CTQ76037.1"/>
    </source>
</evidence>
<dbReference type="Pfam" id="PF13193">
    <property type="entry name" value="AMP-binding_C"/>
    <property type="match status" value="1"/>
</dbReference>
<evidence type="ECO:0000313" key="6">
    <source>
        <dbReference type="Proteomes" id="UP000053235"/>
    </source>
</evidence>
<evidence type="ECO:0000256" key="2">
    <source>
        <dbReference type="ARBA" id="ARBA00022598"/>
    </source>
</evidence>
<dbReference type="InterPro" id="IPR020845">
    <property type="entry name" value="AMP-binding_CS"/>
</dbReference>
<feature type="domain" description="AMP-binding enzyme C-terminal" evidence="4">
    <location>
        <begin position="417"/>
        <end position="492"/>
    </location>
</feature>
<dbReference type="GO" id="GO:0031956">
    <property type="term" value="F:medium-chain fatty acid-CoA ligase activity"/>
    <property type="evidence" value="ECO:0007669"/>
    <property type="project" value="TreeGrafter"/>
</dbReference>
<dbReference type="PANTHER" id="PTHR43201:SF5">
    <property type="entry name" value="MEDIUM-CHAIN ACYL-COA LIGASE ACSF2, MITOCHONDRIAL"/>
    <property type="match status" value="1"/>
</dbReference>
<feature type="domain" description="AMP-dependent synthetase/ligase" evidence="3">
    <location>
        <begin position="15"/>
        <end position="357"/>
    </location>
</feature>
<evidence type="ECO:0000256" key="1">
    <source>
        <dbReference type="ARBA" id="ARBA00006432"/>
    </source>
</evidence>
<keyword evidence="2 5" id="KW-0436">Ligase</keyword>
<dbReference type="Gene3D" id="3.40.50.12780">
    <property type="entry name" value="N-terminal domain of ligase-like"/>
    <property type="match status" value="1"/>
</dbReference>
<dbReference type="SUPFAM" id="SSF56801">
    <property type="entry name" value="Acetyl-CoA synthetase-like"/>
    <property type="match status" value="1"/>
</dbReference>
<protein>
    <submittedName>
        <fullName evidence="5">Long-chain-fatty-acid--CoA ligase</fullName>
        <ecNumber evidence="5">6.2.1.3</ecNumber>
    </submittedName>
</protein>
<dbReference type="InterPro" id="IPR000873">
    <property type="entry name" value="AMP-dep_synth/lig_dom"/>
</dbReference>
<name>A0A0M7AN02_9HYPH</name>
<dbReference type="AlphaFoldDB" id="A0A0M7AN02"/>
<dbReference type="PROSITE" id="PS00455">
    <property type="entry name" value="AMP_BINDING"/>
    <property type="match status" value="1"/>
</dbReference>
<evidence type="ECO:0000259" key="4">
    <source>
        <dbReference type="Pfam" id="PF13193"/>
    </source>
</evidence>
<dbReference type="EMBL" id="CXWD01000024">
    <property type="protein sequence ID" value="CTQ76037.1"/>
    <property type="molecule type" value="Genomic_DNA"/>
</dbReference>
<dbReference type="OrthoDB" id="9803968at2"/>
<reference evidence="6" key="1">
    <citation type="submission" date="2015-07" db="EMBL/GenBank/DDBJ databases">
        <authorList>
            <person name="Rodrigo-Torres Lidia"/>
            <person name="Arahal R.David."/>
        </authorList>
    </citation>
    <scope>NUCLEOTIDE SEQUENCE [LARGE SCALE GENOMIC DNA]</scope>
    <source>
        <strain evidence="6">CECT 5112</strain>
    </source>
</reference>
<dbReference type="EC" id="6.2.1.3" evidence="5"/>
<dbReference type="InterPro" id="IPR025110">
    <property type="entry name" value="AMP-bd_C"/>
</dbReference>
<dbReference type="PANTHER" id="PTHR43201">
    <property type="entry name" value="ACYL-COA SYNTHETASE"/>
    <property type="match status" value="1"/>
</dbReference>
<dbReference type="RefSeq" id="WP_055673650.1">
    <property type="nucleotide sequence ID" value="NZ_CXWD01000024.1"/>
</dbReference>
<dbReference type="InterPro" id="IPR045851">
    <property type="entry name" value="AMP-bd_C_sf"/>
</dbReference>
<keyword evidence="6" id="KW-1185">Reference proteome</keyword>
<organism evidence="5 6">
    <name type="scientific">Roseibium alexandrii</name>
    <dbReference type="NCBI Taxonomy" id="388408"/>
    <lineage>
        <taxon>Bacteria</taxon>
        <taxon>Pseudomonadati</taxon>
        <taxon>Pseudomonadota</taxon>
        <taxon>Alphaproteobacteria</taxon>
        <taxon>Hyphomicrobiales</taxon>
        <taxon>Stappiaceae</taxon>
        <taxon>Roseibium</taxon>
    </lineage>
</organism>